<comment type="similarity">
    <text evidence="1">Belongs to the multi antimicrobial extrusion (MATE) (TC 2.A.66.1) family.</text>
</comment>
<keyword evidence="2" id="KW-0472">Membrane</keyword>
<gene>
    <name evidence="3" type="ORF">PIB30_056317</name>
</gene>
<feature type="transmembrane region" description="Helical" evidence="2">
    <location>
        <begin position="28"/>
        <end position="48"/>
    </location>
</feature>
<proteinExistence type="inferred from homology"/>
<feature type="transmembrane region" description="Helical" evidence="2">
    <location>
        <begin position="110"/>
        <end position="130"/>
    </location>
</feature>
<evidence type="ECO:0000313" key="3">
    <source>
        <dbReference type="EMBL" id="MED6136460.1"/>
    </source>
</evidence>
<name>A0ABU6SK53_9FABA</name>
<evidence type="ECO:0000256" key="1">
    <source>
        <dbReference type="ARBA" id="ARBA00010199"/>
    </source>
</evidence>
<keyword evidence="4" id="KW-1185">Reference proteome</keyword>
<evidence type="ECO:0000256" key="2">
    <source>
        <dbReference type="SAM" id="Phobius"/>
    </source>
</evidence>
<sequence>MEEPLLLLAPKKEELQRRVKWNTFIQEVKSICLIACPMIAVLFFQYLLQIISITMVGHLGELYLSSTSLAFSLASVTGFSFLMGLASGLETISGQAYGAQQYQRVGKQTYTAIFSLILVSVPLSIVWFNIERILVFLGQDPVITHEAAKFMLWLVLHFWHTQFCSH</sequence>
<feature type="transmembrane region" description="Helical" evidence="2">
    <location>
        <begin position="68"/>
        <end position="89"/>
    </location>
</feature>
<dbReference type="Pfam" id="PF01554">
    <property type="entry name" value="MatE"/>
    <property type="match status" value="1"/>
</dbReference>
<reference evidence="3 4" key="1">
    <citation type="journal article" date="2023" name="Plants (Basel)">
        <title>Bridging the Gap: Combining Genomics and Transcriptomics Approaches to Understand Stylosanthes scabra, an Orphan Legume from the Brazilian Caatinga.</title>
        <authorList>
            <person name="Ferreira-Neto J.R.C."/>
            <person name="da Silva M.D."/>
            <person name="Binneck E."/>
            <person name="de Melo N.F."/>
            <person name="da Silva R.H."/>
            <person name="de Melo A.L.T.M."/>
            <person name="Pandolfi V."/>
            <person name="Bustamante F.O."/>
            <person name="Brasileiro-Vidal A.C."/>
            <person name="Benko-Iseppon A.M."/>
        </authorList>
    </citation>
    <scope>NUCLEOTIDE SEQUENCE [LARGE SCALE GENOMIC DNA]</scope>
    <source>
        <tissue evidence="3">Leaves</tissue>
    </source>
</reference>
<evidence type="ECO:0000313" key="4">
    <source>
        <dbReference type="Proteomes" id="UP001341840"/>
    </source>
</evidence>
<organism evidence="3 4">
    <name type="scientific">Stylosanthes scabra</name>
    <dbReference type="NCBI Taxonomy" id="79078"/>
    <lineage>
        <taxon>Eukaryota</taxon>
        <taxon>Viridiplantae</taxon>
        <taxon>Streptophyta</taxon>
        <taxon>Embryophyta</taxon>
        <taxon>Tracheophyta</taxon>
        <taxon>Spermatophyta</taxon>
        <taxon>Magnoliopsida</taxon>
        <taxon>eudicotyledons</taxon>
        <taxon>Gunneridae</taxon>
        <taxon>Pentapetalae</taxon>
        <taxon>rosids</taxon>
        <taxon>fabids</taxon>
        <taxon>Fabales</taxon>
        <taxon>Fabaceae</taxon>
        <taxon>Papilionoideae</taxon>
        <taxon>50 kb inversion clade</taxon>
        <taxon>dalbergioids sensu lato</taxon>
        <taxon>Dalbergieae</taxon>
        <taxon>Pterocarpus clade</taxon>
        <taxon>Stylosanthes</taxon>
    </lineage>
</organism>
<dbReference type="EMBL" id="JASCZI010060864">
    <property type="protein sequence ID" value="MED6136460.1"/>
    <property type="molecule type" value="Genomic_DNA"/>
</dbReference>
<dbReference type="InterPro" id="IPR002528">
    <property type="entry name" value="MATE_fam"/>
</dbReference>
<keyword evidence="2" id="KW-0812">Transmembrane</keyword>
<dbReference type="PANTHER" id="PTHR11206">
    <property type="entry name" value="MULTIDRUG RESISTANCE PROTEIN"/>
    <property type="match status" value="1"/>
</dbReference>
<dbReference type="Proteomes" id="UP001341840">
    <property type="component" value="Unassembled WGS sequence"/>
</dbReference>
<keyword evidence="2" id="KW-1133">Transmembrane helix</keyword>
<accession>A0ABU6SK53</accession>
<comment type="caution">
    <text evidence="3">The sequence shown here is derived from an EMBL/GenBank/DDBJ whole genome shotgun (WGS) entry which is preliminary data.</text>
</comment>
<protein>
    <submittedName>
        <fullName evidence="3">Uncharacterized protein</fullName>
    </submittedName>
</protein>